<dbReference type="AlphaFoldDB" id="U4TRV8"/>
<dbReference type="RefSeq" id="WP_022530518.1">
    <property type="nucleotide sequence ID" value="NZ_KI271602.1"/>
</dbReference>
<dbReference type="eggNOG" id="COG0679">
    <property type="taxonomic scope" value="Bacteria"/>
</dbReference>
<organism evidence="9 10">
    <name type="scientific">Schleiferilactobacillus shenzhenensis LY-73</name>
    <dbReference type="NCBI Taxonomy" id="1231336"/>
    <lineage>
        <taxon>Bacteria</taxon>
        <taxon>Bacillati</taxon>
        <taxon>Bacillota</taxon>
        <taxon>Bacilli</taxon>
        <taxon>Lactobacillales</taxon>
        <taxon>Lactobacillaceae</taxon>
        <taxon>Schleiferilactobacillus</taxon>
    </lineage>
</organism>
<feature type="transmembrane region" description="Helical" evidence="8">
    <location>
        <begin position="107"/>
        <end position="128"/>
    </location>
</feature>
<dbReference type="Gene3D" id="1.20.1530.20">
    <property type="match status" value="1"/>
</dbReference>
<feature type="transmembrane region" description="Helical" evidence="8">
    <location>
        <begin position="40"/>
        <end position="62"/>
    </location>
</feature>
<evidence type="ECO:0000313" key="10">
    <source>
        <dbReference type="Proteomes" id="UP000030647"/>
    </source>
</evidence>
<name>U4TRV8_9LACO</name>
<dbReference type="EMBL" id="KI271602">
    <property type="protein sequence ID" value="ERL64227.1"/>
    <property type="molecule type" value="Genomic_DNA"/>
</dbReference>
<dbReference type="InterPro" id="IPR004776">
    <property type="entry name" value="Mem_transp_PIN-like"/>
</dbReference>
<dbReference type="STRING" id="1231336.L248_1505"/>
<evidence type="ECO:0000256" key="8">
    <source>
        <dbReference type="SAM" id="Phobius"/>
    </source>
</evidence>
<feature type="transmembrane region" description="Helical" evidence="8">
    <location>
        <begin position="173"/>
        <end position="190"/>
    </location>
</feature>
<gene>
    <name evidence="9" type="ORF">L248_1505</name>
</gene>
<keyword evidence="3" id="KW-0813">Transport</keyword>
<keyword evidence="10" id="KW-1185">Reference proteome</keyword>
<evidence type="ECO:0000256" key="3">
    <source>
        <dbReference type="ARBA" id="ARBA00022448"/>
    </source>
</evidence>
<protein>
    <recommendedName>
        <fullName evidence="11">Malate permease</fullName>
    </recommendedName>
</protein>
<keyword evidence="5 8" id="KW-0812">Transmembrane</keyword>
<comment type="subcellular location">
    <subcellularLocation>
        <location evidence="1">Cell membrane</location>
        <topology evidence="1">Multi-pass membrane protein</topology>
    </subcellularLocation>
</comment>
<reference evidence="10" key="1">
    <citation type="journal article" date="2013" name="Genome Announc.">
        <title>Whole-Genome Sequencing of Lactobacillus shenzhenensis Strain LY-73T.</title>
        <authorList>
            <person name="Lin Z."/>
            <person name="Liu Z."/>
            <person name="Yang R."/>
            <person name="Zou Y."/>
            <person name="Wan D."/>
            <person name="Chen J."/>
            <person name="Guo M."/>
            <person name="Zhao J."/>
            <person name="Fang C."/>
            <person name="Yang R."/>
            <person name="Liu F."/>
        </authorList>
    </citation>
    <scope>NUCLEOTIDE SEQUENCE [LARGE SCALE GENOMIC DNA]</scope>
    <source>
        <strain evidence="10">LY-73</strain>
    </source>
</reference>
<evidence type="ECO:0000256" key="4">
    <source>
        <dbReference type="ARBA" id="ARBA00022475"/>
    </source>
</evidence>
<evidence type="ECO:0000256" key="5">
    <source>
        <dbReference type="ARBA" id="ARBA00022692"/>
    </source>
</evidence>
<feature type="transmembrane region" description="Helical" evidence="8">
    <location>
        <begin position="202"/>
        <end position="222"/>
    </location>
</feature>
<dbReference type="HOGENOM" id="CLU_056175_1_2_9"/>
<dbReference type="PANTHER" id="PTHR36838:SF1">
    <property type="entry name" value="SLR1864 PROTEIN"/>
    <property type="match status" value="1"/>
</dbReference>
<dbReference type="GO" id="GO:0055085">
    <property type="term" value="P:transmembrane transport"/>
    <property type="evidence" value="ECO:0007669"/>
    <property type="project" value="InterPro"/>
</dbReference>
<feature type="transmembrane region" description="Helical" evidence="8">
    <location>
        <begin position="292"/>
        <end position="315"/>
    </location>
</feature>
<feature type="transmembrane region" description="Helical" evidence="8">
    <location>
        <begin position="134"/>
        <end position="153"/>
    </location>
</feature>
<keyword evidence="6 8" id="KW-1133">Transmembrane helix</keyword>
<dbReference type="GO" id="GO:0005886">
    <property type="term" value="C:plasma membrane"/>
    <property type="evidence" value="ECO:0007669"/>
    <property type="project" value="UniProtKB-SubCell"/>
</dbReference>
<dbReference type="PANTHER" id="PTHR36838">
    <property type="entry name" value="AUXIN EFFLUX CARRIER FAMILY PROTEIN"/>
    <property type="match status" value="1"/>
</dbReference>
<keyword evidence="4" id="KW-1003">Cell membrane</keyword>
<feature type="transmembrane region" description="Helical" evidence="8">
    <location>
        <begin position="6"/>
        <end position="28"/>
    </location>
</feature>
<evidence type="ECO:0000256" key="7">
    <source>
        <dbReference type="ARBA" id="ARBA00023136"/>
    </source>
</evidence>
<dbReference type="InterPro" id="IPR038770">
    <property type="entry name" value="Na+/solute_symporter_sf"/>
</dbReference>
<feature type="transmembrane region" description="Helical" evidence="8">
    <location>
        <begin position="74"/>
        <end position="95"/>
    </location>
</feature>
<evidence type="ECO:0000313" key="9">
    <source>
        <dbReference type="EMBL" id="ERL64227.1"/>
    </source>
</evidence>
<evidence type="ECO:0000256" key="6">
    <source>
        <dbReference type="ARBA" id="ARBA00022989"/>
    </source>
</evidence>
<proteinExistence type="inferred from homology"/>
<evidence type="ECO:0000256" key="2">
    <source>
        <dbReference type="ARBA" id="ARBA00010145"/>
    </source>
</evidence>
<dbReference type="Proteomes" id="UP000030647">
    <property type="component" value="Unassembled WGS sequence"/>
</dbReference>
<evidence type="ECO:0000256" key="1">
    <source>
        <dbReference type="ARBA" id="ARBA00004651"/>
    </source>
</evidence>
<feature type="transmembrane region" description="Helical" evidence="8">
    <location>
        <begin position="243"/>
        <end position="263"/>
    </location>
</feature>
<accession>U4TRV8</accession>
<dbReference type="Pfam" id="PF03547">
    <property type="entry name" value="Mem_trans"/>
    <property type="match status" value="1"/>
</dbReference>
<keyword evidence="7 8" id="KW-0472">Membrane</keyword>
<sequence>MKTLTIFLHSLSGVIVILVMIVLAWALTRKGWFSEDYAKITARLVTQVALPAYMVVTISGQFHKQQLLSLLPDLRFPLISMLVLFALSFPLAHVFRVQAQHHGLWRSMFFNSNTVFIGLPINMALFGSRSLPDVLVYYMANTFLFWTLGVYLIKRDGLGEDAHFSLWGALKKLFSPPLLGFILGVILVLLEWHLPQWLMSDLSYVGGLTIPLSMFFIGMTLGRFHLSQLRASWDMLGILAGRFLFAPALMFLLVAPIQAPLLLKQVFVLQSAMPVMTNAPVVAKLYGADADYAALMVTVSTLLSMLVIPILMVIVQQMH</sequence>
<evidence type="ECO:0008006" key="11">
    <source>
        <dbReference type="Google" id="ProtNLM"/>
    </source>
</evidence>
<comment type="similarity">
    <text evidence="2">Belongs to the auxin efflux carrier (TC 2.A.69) family.</text>
</comment>